<feature type="chain" id="PRO_5046676607" evidence="2">
    <location>
        <begin position="24"/>
        <end position="122"/>
    </location>
</feature>
<dbReference type="Pfam" id="PF16068">
    <property type="entry name" value="DUF4810"/>
    <property type="match status" value="1"/>
</dbReference>
<evidence type="ECO:0000313" key="4">
    <source>
        <dbReference type="Proteomes" id="UP001597463"/>
    </source>
</evidence>
<dbReference type="PIRSF" id="PIRSF020555">
    <property type="entry name" value="UCP020555"/>
    <property type="match status" value="1"/>
</dbReference>
<dbReference type="InterPro" id="IPR019734">
    <property type="entry name" value="TPR_rpt"/>
</dbReference>
<sequence length="122" mass="13339">MKTTGPTTSIAAAILLSALAGCAAPNKGLYNWNGYQAQVYSYLKSDAPSADEQILLLEQGVQKTAAQGAHLPPGYYAHLGLLYLNAGRTDQAITAWEQEKKIFPESTQYIDYLINNMKKNRS</sequence>
<protein>
    <submittedName>
        <fullName evidence="3">DUF4810 domain-containing protein</fullName>
    </submittedName>
</protein>
<reference evidence="4" key="1">
    <citation type="journal article" date="2019" name="Int. J. Syst. Evol. Microbiol.">
        <title>The Global Catalogue of Microorganisms (GCM) 10K type strain sequencing project: providing services to taxonomists for standard genome sequencing and annotation.</title>
        <authorList>
            <consortium name="The Broad Institute Genomics Platform"/>
            <consortium name="The Broad Institute Genome Sequencing Center for Infectious Disease"/>
            <person name="Wu L."/>
            <person name="Ma J."/>
        </authorList>
    </citation>
    <scope>NUCLEOTIDE SEQUENCE [LARGE SCALE GENOMIC DNA]</scope>
    <source>
        <strain evidence="4">TISTR 1906</strain>
    </source>
</reference>
<evidence type="ECO:0000313" key="3">
    <source>
        <dbReference type="EMBL" id="MFD2755010.1"/>
    </source>
</evidence>
<feature type="repeat" description="TPR" evidence="1">
    <location>
        <begin position="73"/>
        <end position="106"/>
    </location>
</feature>
<organism evidence="3 4">
    <name type="scientific">Comamonas terrae</name>
    <dbReference type="NCBI Taxonomy" id="673548"/>
    <lineage>
        <taxon>Bacteria</taxon>
        <taxon>Pseudomonadati</taxon>
        <taxon>Pseudomonadota</taxon>
        <taxon>Betaproteobacteria</taxon>
        <taxon>Burkholderiales</taxon>
        <taxon>Comamonadaceae</taxon>
        <taxon>Comamonas</taxon>
    </lineage>
</organism>
<dbReference type="Proteomes" id="UP001597463">
    <property type="component" value="Unassembled WGS sequence"/>
</dbReference>
<keyword evidence="4" id="KW-1185">Reference proteome</keyword>
<evidence type="ECO:0000256" key="1">
    <source>
        <dbReference type="PROSITE-ProRule" id="PRU00339"/>
    </source>
</evidence>
<dbReference type="EMBL" id="JBHUMV010000005">
    <property type="protein sequence ID" value="MFD2755010.1"/>
    <property type="molecule type" value="Genomic_DNA"/>
</dbReference>
<dbReference type="InterPro" id="IPR014508">
    <property type="entry name" value="UCP020555_TPR-like"/>
</dbReference>
<keyword evidence="1" id="KW-0802">TPR repeat</keyword>
<dbReference type="RefSeq" id="WP_083526577.1">
    <property type="nucleotide sequence ID" value="NZ_BCNT01000005.1"/>
</dbReference>
<proteinExistence type="predicted"/>
<evidence type="ECO:0000256" key="2">
    <source>
        <dbReference type="SAM" id="SignalP"/>
    </source>
</evidence>
<name>A0ABW5UNL8_9BURK</name>
<gene>
    <name evidence="3" type="ORF">ACFSW6_12995</name>
</gene>
<dbReference type="PROSITE" id="PS50005">
    <property type="entry name" value="TPR"/>
    <property type="match status" value="1"/>
</dbReference>
<feature type="signal peptide" evidence="2">
    <location>
        <begin position="1"/>
        <end position="23"/>
    </location>
</feature>
<accession>A0ABW5UNL8</accession>
<keyword evidence="2" id="KW-0732">Signal</keyword>
<dbReference type="PROSITE" id="PS51257">
    <property type="entry name" value="PROKAR_LIPOPROTEIN"/>
    <property type="match status" value="1"/>
</dbReference>
<comment type="caution">
    <text evidence="3">The sequence shown here is derived from an EMBL/GenBank/DDBJ whole genome shotgun (WGS) entry which is preliminary data.</text>
</comment>